<proteinExistence type="predicted"/>
<keyword evidence="2" id="KW-1185">Reference proteome</keyword>
<comment type="caution">
    <text evidence="1">The sequence shown here is derived from an EMBL/GenBank/DDBJ whole genome shotgun (WGS) entry which is preliminary data.</text>
</comment>
<evidence type="ECO:0008006" key="3">
    <source>
        <dbReference type="Google" id="ProtNLM"/>
    </source>
</evidence>
<organism evidence="1 2">
    <name type="scientific">Cellulomonas composti</name>
    <dbReference type="NCBI Taxonomy" id="266130"/>
    <lineage>
        <taxon>Bacteria</taxon>
        <taxon>Bacillati</taxon>
        <taxon>Actinomycetota</taxon>
        <taxon>Actinomycetes</taxon>
        <taxon>Micrococcales</taxon>
        <taxon>Cellulomonadaceae</taxon>
        <taxon>Cellulomonas</taxon>
    </lineage>
</organism>
<dbReference type="AlphaFoldDB" id="A0A511JBI2"/>
<accession>A0A511JBI2</accession>
<gene>
    <name evidence="1" type="ORF">CCO02nite_20030</name>
</gene>
<dbReference type="Proteomes" id="UP000321720">
    <property type="component" value="Unassembled WGS sequence"/>
</dbReference>
<sequence>MSPAATFVWQPATRSWASGQGWRDLVMGDIDDGFVVGTTEPVAGVNVGCRIPEGSLTPVPGNLTISTGGTALAPLVVSGLDVEGSIDVRAPWVTVRDCLARMHSGDHLGRGVYVRTAAAVGVRIEHTTVRVAEADYGLTRAYGVQGSGFTAYRVHVRGTVDGFSLAGISKRGEAHVWGCLVEDLQVHPDAGQSDGLTHNDCIQCEGNLAAVSIRGNVLRSGRTSCMLITRDYSGGAYDTAPVITDNWLRVQTSPGSLLNVKSSMTPIAGLTIARNRFTRDLPAKARIILAPAHLAAAVITATGSDRNVYETGTPSDVVPVYNGSVQLYEYGSPA</sequence>
<name>A0A511JBI2_9CELL</name>
<evidence type="ECO:0000313" key="2">
    <source>
        <dbReference type="Proteomes" id="UP000321720"/>
    </source>
</evidence>
<reference evidence="1 2" key="1">
    <citation type="submission" date="2019-07" db="EMBL/GenBank/DDBJ databases">
        <title>Whole genome shotgun sequence of Cellulomonas composti NBRC 100758.</title>
        <authorList>
            <person name="Hosoyama A."/>
            <person name="Uohara A."/>
            <person name="Ohji S."/>
            <person name="Ichikawa N."/>
        </authorList>
    </citation>
    <scope>NUCLEOTIDE SEQUENCE [LARGE SCALE GENOMIC DNA]</scope>
    <source>
        <strain evidence="1 2">NBRC 100758</strain>
    </source>
</reference>
<dbReference type="EMBL" id="BJWG01000008">
    <property type="protein sequence ID" value="GEL95345.1"/>
    <property type="molecule type" value="Genomic_DNA"/>
</dbReference>
<protein>
    <recommendedName>
        <fullName evidence="3">Right handed beta helix domain-containing protein</fullName>
    </recommendedName>
</protein>
<evidence type="ECO:0000313" key="1">
    <source>
        <dbReference type="EMBL" id="GEL95345.1"/>
    </source>
</evidence>